<dbReference type="Pfam" id="PF13593">
    <property type="entry name" value="SBF_like"/>
    <property type="match status" value="1"/>
</dbReference>
<feature type="transmembrane region" description="Helical" evidence="2">
    <location>
        <begin position="326"/>
        <end position="347"/>
    </location>
</feature>
<proteinExistence type="predicted"/>
<evidence type="ECO:0000313" key="4">
    <source>
        <dbReference type="Proteomes" id="UP000291116"/>
    </source>
</evidence>
<dbReference type="GO" id="GO:0005886">
    <property type="term" value="C:plasma membrane"/>
    <property type="evidence" value="ECO:0007669"/>
    <property type="project" value="TreeGrafter"/>
</dbReference>
<dbReference type="PANTHER" id="PTHR18640:SF5">
    <property type="entry name" value="SODIUM_BILE ACID COTRANSPORTER 7"/>
    <property type="match status" value="1"/>
</dbReference>
<dbReference type="PANTHER" id="PTHR18640">
    <property type="entry name" value="SOLUTE CARRIER FAMILY 10 MEMBER 7"/>
    <property type="match status" value="1"/>
</dbReference>
<protein>
    <submittedName>
        <fullName evidence="3">Uncharacterized protein</fullName>
    </submittedName>
</protein>
<keyword evidence="2" id="KW-0472">Membrane</keyword>
<feature type="compositionally biased region" description="Acidic residues" evidence="1">
    <location>
        <begin position="36"/>
        <end position="46"/>
    </location>
</feature>
<evidence type="ECO:0000313" key="3">
    <source>
        <dbReference type="EMBL" id="VEU39685.1"/>
    </source>
</evidence>
<feature type="transmembrane region" description="Helical" evidence="2">
    <location>
        <begin position="224"/>
        <end position="248"/>
    </location>
</feature>
<feature type="transmembrane region" description="Helical" evidence="2">
    <location>
        <begin position="387"/>
        <end position="408"/>
    </location>
</feature>
<evidence type="ECO:0000256" key="2">
    <source>
        <dbReference type="SAM" id="Phobius"/>
    </source>
</evidence>
<dbReference type="OrthoDB" id="188035at2759"/>
<organism evidence="3 4">
    <name type="scientific">Pseudo-nitzschia multistriata</name>
    <dbReference type="NCBI Taxonomy" id="183589"/>
    <lineage>
        <taxon>Eukaryota</taxon>
        <taxon>Sar</taxon>
        <taxon>Stramenopiles</taxon>
        <taxon>Ochrophyta</taxon>
        <taxon>Bacillariophyta</taxon>
        <taxon>Bacillariophyceae</taxon>
        <taxon>Bacillariophycidae</taxon>
        <taxon>Bacillariales</taxon>
        <taxon>Bacillariaceae</taxon>
        <taxon>Pseudo-nitzschia</taxon>
    </lineage>
</organism>
<gene>
    <name evidence="3" type="ORF">PSNMU_V1.4_AUG-EV-PASAV3_0065410</name>
</gene>
<feature type="transmembrane region" description="Helical" evidence="2">
    <location>
        <begin position="95"/>
        <end position="115"/>
    </location>
</feature>
<reference evidence="3 4" key="1">
    <citation type="submission" date="2019-01" db="EMBL/GenBank/DDBJ databases">
        <authorList>
            <person name="Ferrante I. M."/>
        </authorList>
    </citation>
    <scope>NUCLEOTIDE SEQUENCE [LARGE SCALE GENOMIC DNA]</scope>
    <source>
        <strain evidence="3 4">B856</strain>
    </source>
</reference>
<dbReference type="EMBL" id="CAACVS010000230">
    <property type="protein sequence ID" value="VEU39685.1"/>
    <property type="molecule type" value="Genomic_DNA"/>
</dbReference>
<feature type="transmembrane region" description="Helical" evidence="2">
    <location>
        <begin position="296"/>
        <end position="314"/>
    </location>
</feature>
<feature type="compositionally biased region" description="Basic and acidic residues" evidence="1">
    <location>
        <begin position="52"/>
        <end position="74"/>
    </location>
</feature>
<feature type="transmembrane region" description="Helical" evidence="2">
    <location>
        <begin position="157"/>
        <end position="179"/>
    </location>
</feature>
<evidence type="ECO:0000256" key="1">
    <source>
        <dbReference type="SAM" id="MobiDB-lite"/>
    </source>
</evidence>
<feature type="region of interest" description="Disordered" evidence="1">
    <location>
        <begin position="1"/>
        <end position="79"/>
    </location>
</feature>
<name>A0A448ZCA6_9STRA</name>
<dbReference type="Gene3D" id="1.20.1530.20">
    <property type="match status" value="1"/>
</dbReference>
<keyword evidence="2" id="KW-1133">Transmembrane helix</keyword>
<keyword evidence="2" id="KW-0812">Transmembrane</keyword>
<sequence>MSTVVLSPASATSRMVPPNFRNETETAMPSLIDNVTNDDDESELEAGADPQPGKKEDEAETLGERASKDGTKADEDPDAEKSGCFASFLTKFCAFYWQNEFLILIVCAILLARAYPPLGATYLAPQYTATWIAVMFIFLLAGLGLKTEEFAKAFQRIYFNTYVMLFSFGVDSSIVFGISRLVAHYNIINQGLADGMVIAACLPLTINMCVVLTKASGGDEASSIFNSAFGNLVGVFLSPALILGYIGVSGEVKVLNVFFKLAIRVLLPIIVGQLLKYFCPPVNDFVKTYKPKFKKLQMYSLVFIVYCVFCKTFGSDEASIPIGDIFLMILFIGISLTILMLLAWYSLRLFFREKPKLRIMGLYGCTHKTVAMGVPLINAIYEGDPNIAMYTLPLLIWHPMQLIVGTFLSPRLLAWVESYPVAGDKAGSGDDSNESGETFAEKKVVVGVASADGDDDVVDDAVGDANSIKSGKSIEMDV</sequence>
<dbReference type="InterPro" id="IPR038770">
    <property type="entry name" value="Na+/solute_symporter_sf"/>
</dbReference>
<dbReference type="InterPro" id="IPR016833">
    <property type="entry name" value="Put_Na-Bile_cotransptr"/>
</dbReference>
<accession>A0A448ZCA6</accession>
<feature type="transmembrane region" description="Helical" evidence="2">
    <location>
        <begin position="127"/>
        <end position="145"/>
    </location>
</feature>
<dbReference type="Proteomes" id="UP000291116">
    <property type="component" value="Unassembled WGS sequence"/>
</dbReference>
<keyword evidence="4" id="KW-1185">Reference proteome</keyword>
<feature type="transmembrane region" description="Helical" evidence="2">
    <location>
        <begin position="191"/>
        <end position="212"/>
    </location>
</feature>
<feature type="compositionally biased region" description="Polar residues" evidence="1">
    <location>
        <begin position="1"/>
        <end position="13"/>
    </location>
</feature>
<feature type="transmembrane region" description="Helical" evidence="2">
    <location>
        <begin position="359"/>
        <end position="381"/>
    </location>
</feature>
<feature type="transmembrane region" description="Helical" evidence="2">
    <location>
        <begin position="254"/>
        <end position="275"/>
    </location>
</feature>
<dbReference type="AlphaFoldDB" id="A0A448ZCA6"/>